<reference evidence="1 2" key="1">
    <citation type="journal article" name="Sci. Rep.">
        <title>Genome-scale phylogenetic analyses confirm Olpidium as the closest living zoosporic fungus to the non-flagellated, terrestrial fungi.</title>
        <authorList>
            <person name="Chang Y."/>
            <person name="Rochon D."/>
            <person name="Sekimoto S."/>
            <person name="Wang Y."/>
            <person name="Chovatia M."/>
            <person name="Sandor L."/>
            <person name="Salamov A."/>
            <person name="Grigoriev I.V."/>
            <person name="Stajich J.E."/>
            <person name="Spatafora J.W."/>
        </authorList>
    </citation>
    <scope>NUCLEOTIDE SEQUENCE [LARGE SCALE GENOMIC DNA]</scope>
    <source>
        <strain evidence="1">S191</strain>
    </source>
</reference>
<dbReference type="AlphaFoldDB" id="A0A8H8A1N4"/>
<accession>A0A8H8A1N4</accession>
<evidence type="ECO:0000313" key="1">
    <source>
        <dbReference type="EMBL" id="KAG5463053.1"/>
    </source>
</evidence>
<evidence type="ECO:0000313" key="2">
    <source>
        <dbReference type="Proteomes" id="UP000673691"/>
    </source>
</evidence>
<name>A0A8H8A1N4_9FUNG</name>
<protein>
    <submittedName>
        <fullName evidence="1">Uncharacterized protein</fullName>
    </submittedName>
</protein>
<comment type="caution">
    <text evidence="1">The sequence shown here is derived from an EMBL/GenBank/DDBJ whole genome shotgun (WGS) entry which is preliminary data.</text>
</comment>
<keyword evidence="2" id="KW-1185">Reference proteome</keyword>
<gene>
    <name evidence="1" type="ORF">BJ554DRAFT_2109</name>
</gene>
<dbReference type="Proteomes" id="UP000673691">
    <property type="component" value="Unassembled WGS sequence"/>
</dbReference>
<organism evidence="1 2">
    <name type="scientific">Olpidium bornovanus</name>
    <dbReference type="NCBI Taxonomy" id="278681"/>
    <lineage>
        <taxon>Eukaryota</taxon>
        <taxon>Fungi</taxon>
        <taxon>Fungi incertae sedis</taxon>
        <taxon>Olpidiomycota</taxon>
        <taxon>Olpidiomycotina</taxon>
        <taxon>Olpidiomycetes</taxon>
        <taxon>Olpidiales</taxon>
        <taxon>Olpidiaceae</taxon>
        <taxon>Olpidium</taxon>
    </lineage>
</organism>
<sequence>MAEGGHGGGIPVAVMAKAVPMTEGAGLLDEVHKPALAASLPDHRVGRQMAEFGLASPWGMRELHEYLAKPALRRNLEGLTLRTKCSARGLCRQFLAYFEAFDSCLSEELVAFHGAFPDAPPPMWVTHDYQAGCFWSAGFESGRAALISRHSPLQPRMHINHDANHLCLTYCTEHGASWRRTH</sequence>
<proteinExistence type="predicted"/>
<dbReference type="EMBL" id="JAEFCI010001216">
    <property type="protein sequence ID" value="KAG5463053.1"/>
    <property type="molecule type" value="Genomic_DNA"/>
</dbReference>